<protein>
    <submittedName>
        <fullName evidence="2">Uncharacterized protein</fullName>
    </submittedName>
</protein>
<organism evidence="2 3">
    <name type="scientific">Candidatus Accumulibacter adjunctus</name>
    <dbReference type="NCBI Taxonomy" id="1454001"/>
    <lineage>
        <taxon>Bacteria</taxon>
        <taxon>Pseudomonadati</taxon>
        <taxon>Pseudomonadota</taxon>
        <taxon>Betaproteobacteria</taxon>
        <taxon>Candidatus Accumulibacter</taxon>
    </lineage>
</organism>
<sequence>MFSRTTIASSTTSPIASTSASRVSVLMLKPSTSISAKAPISDTGIVTSGISVARRLRRKKKMISRTSSIASPMVLKTASIERSMNTDES</sequence>
<evidence type="ECO:0000313" key="3">
    <source>
        <dbReference type="Proteomes" id="UP000020218"/>
    </source>
</evidence>
<comment type="caution">
    <text evidence="2">The sequence shown here is derived from an EMBL/GenBank/DDBJ whole genome shotgun (WGS) entry which is preliminary data.</text>
</comment>
<dbReference type="EMBL" id="JFAX01000012">
    <property type="protein sequence ID" value="EXI67124.1"/>
    <property type="molecule type" value="Genomic_DNA"/>
</dbReference>
<name>A0A011PLE1_9PROT</name>
<accession>A0A011PLE1</accession>
<reference evidence="2" key="1">
    <citation type="submission" date="2014-02" db="EMBL/GenBank/DDBJ databases">
        <title>Expanding our view of genomic diversity in Candidatus Accumulibacter clades.</title>
        <authorList>
            <person name="Skennerton C.T."/>
            <person name="Barr J.J."/>
            <person name="Slater F.R."/>
            <person name="Bond P.L."/>
            <person name="Tyson G.W."/>
        </authorList>
    </citation>
    <scope>NUCLEOTIDE SEQUENCE [LARGE SCALE GENOMIC DNA]</scope>
</reference>
<dbReference type="Proteomes" id="UP000020218">
    <property type="component" value="Unassembled WGS sequence"/>
</dbReference>
<evidence type="ECO:0000256" key="1">
    <source>
        <dbReference type="SAM" id="MobiDB-lite"/>
    </source>
</evidence>
<keyword evidence="3" id="KW-1185">Reference proteome</keyword>
<dbReference type="AntiFam" id="ANF00215">
    <property type="entry name" value="Shadow ORF (opposite nolG)"/>
</dbReference>
<evidence type="ECO:0000313" key="2">
    <source>
        <dbReference type="EMBL" id="EXI67124.1"/>
    </source>
</evidence>
<dbReference type="AlphaFoldDB" id="A0A011PLE1"/>
<proteinExistence type="predicted"/>
<gene>
    <name evidence="2" type="ORF">AW08_02226</name>
</gene>
<feature type="region of interest" description="Disordered" evidence="1">
    <location>
        <begin position="1"/>
        <end position="20"/>
    </location>
</feature>